<dbReference type="KEGG" id="dds:Ddes_0264"/>
<sequence length="58" mass="6191">MTEKQKLEAVGFLAGWLDKLSVGCLVVGLFQPTHMIGGIIGSLTCFAVAITLKIRSVK</sequence>
<gene>
    <name evidence="2" type="ordered locus">Ddes_0264</name>
</gene>
<keyword evidence="1" id="KW-0472">Membrane</keyword>
<dbReference type="EMBL" id="CP001358">
    <property type="protein sequence ID" value="ACL48179.1"/>
    <property type="molecule type" value="Genomic_DNA"/>
</dbReference>
<accession>B8J342</accession>
<keyword evidence="1" id="KW-0812">Transmembrane</keyword>
<protein>
    <submittedName>
        <fullName evidence="2">Uncharacterized protein</fullName>
    </submittedName>
</protein>
<keyword evidence="1" id="KW-1133">Transmembrane helix</keyword>
<evidence type="ECO:0000256" key="1">
    <source>
        <dbReference type="SAM" id="Phobius"/>
    </source>
</evidence>
<organism evidence="2">
    <name type="scientific">Desulfovibrio desulfuricans (strain ATCC 27774 / DSM 6949 / MB)</name>
    <dbReference type="NCBI Taxonomy" id="525146"/>
    <lineage>
        <taxon>Bacteria</taxon>
        <taxon>Pseudomonadati</taxon>
        <taxon>Thermodesulfobacteriota</taxon>
        <taxon>Desulfovibrionia</taxon>
        <taxon>Desulfovibrionales</taxon>
        <taxon>Desulfovibrionaceae</taxon>
        <taxon>Desulfovibrio</taxon>
    </lineage>
</organism>
<proteinExistence type="predicted"/>
<feature type="transmembrane region" description="Helical" evidence="1">
    <location>
        <begin position="12"/>
        <end position="30"/>
    </location>
</feature>
<dbReference type="HOGENOM" id="CLU_2971965_0_0_7"/>
<reference evidence="2" key="1">
    <citation type="submission" date="2009-01" db="EMBL/GenBank/DDBJ databases">
        <title>Complete sequence of Desulfovibrio desulfuricans subsp. desulfuricans str. ATCC 27774.</title>
        <authorList>
            <consortium name="US DOE Joint Genome Institute"/>
            <person name="Lucas S."/>
            <person name="Copeland A."/>
            <person name="Lapidus A."/>
            <person name="Glavina del Rio T."/>
            <person name="Tice H."/>
            <person name="Bruce D."/>
            <person name="Goodwin L."/>
            <person name="Pitluck S."/>
            <person name="Sims D."/>
            <person name="Lu M."/>
            <person name="Kiss H."/>
            <person name="Meineke L."/>
            <person name="Brettin T."/>
            <person name="Detter J.C."/>
            <person name="Han C."/>
            <person name="Larimer F."/>
            <person name="Land M."/>
            <person name="Hauser L."/>
            <person name="Kyrpides N."/>
            <person name="Ovchinnikova G."/>
            <person name="Hazen T.C."/>
        </authorList>
    </citation>
    <scope>NUCLEOTIDE SEQUENCE [LARGE SCALE GENOMIC DNA]</scope>
    <source>
        <strain evidence="2">ATCC 27774</strain>
    </source>
</reference>
<evidence type="ECO:0000313" key="2">
    <source>
        <dbReference type="EMBL" id="ACL48179.1"/>
    </source>
</evidence>
<feature type="transmembrane region" description="Helical" evidence="1">
    <location>
        <begin position="36"/>
        <end position="54"/>
    </location>
</feature>
<dbReference type="AlphaFoldDB" id="B8J342"/>
<name>B8J342_DESDA</name>